<proteinExistence type="inferred from homology"/>
<dbReference type="InterPro" id="IPR009061">
    <property type="entry name" value="DNA-bd_dom_put_sf"/>
</dbReference>
<dbReference type="GO" id="GO:0005524">
    <property type="term" value="F:ATP binding"/>
    <property type="evidence" value="ECO:0007669"/>
    <property type="project" value="UniProtKB-KW"/>
</dbReference>
<evidence type="ECO:0000256" key="11">
    <source>
        <dbReference type="ARBA" id="ARBA00022842"/>
    </source>
</evidence>
<dbReference type="Gene3D" id="3.30.930.10">
    <property type="entry name" value="Bira Bifunctional Protein, Domain 2"/>
    <property type="match status" value="1"/>
</dbReference>
<keyword evidence="11" id="KW-0460">Magnesium</keyword>
<evidence type="ECO:0000256" key="15">
    <source>
        <dbReference type="SAM" id="MobiDB-lite"/>
    </source>
</evidence>
<dbReference type="InterPro" id="IPR045864">
    <property type="entry name" value="aa-tRNA-synth_II/BPL/LPL"/>
</dbReference>
<keyword evidence="10" id="KW-0067">ATP-binding</keyword>
<evidence type="ECO:0000256" key="6">
    <source>
        <dbReference type="ARBA" id="ARBA00022490"/>
    </source>
</evidence>
<dbReference type="SUPFAM" id="SSF46955">
    <property type="entry name" value="Putative DNA-binding domain"/>
    <property type="match status" value="2"/>
</dbReference>
<evidence type="ECO:0000313" key="17">
    <source>
        <dbReference type="EMBL" id="KAF8560710.1"/>
    </source>
</evidence>
<dbReference type="GO" id="GO:0004826">
    <property type="term" value="F:phenylalanine-tRNA ligase activity"/>
    <property type="evidence" value="ECO:0007669"/>
    <property type="project" value="UniProtKB-EC"/>
</dbReference>
<keyword evidence="12" id="KW-0648">Protein biosynthesis</keyword>
<dbReference type="InterPro" id="IPR020825">
    <property type="entry name" value="Phe-tRNA_synthase-like_B3/B4"/>
</dbReference>
<dbReference type="Pfam" id="PF03484">
    <property type="entry name" value="B5"/>
    <property type="match status" value="1"/>
</dbReference>
<evidence type="ECO:0000256" key="5">
    <source>
        <dbReference type="ARBA" id="ARBA00017032"/>
    </source>
</evidence>
<sequence>MPVVVVPEAVLVDRLGRKYTDEEFGELCFQFGLELDEVTSEKELVAREKGEDRAANCSSDKLYKVEVPANRCDLLCSEGLTRALKIFSGEISIPTYFKVDVKTPIQLTVKFSTQCVRPFIAAAILRNVTLTAARIESLIDLQEKLHQNICRKRSLVAIGAHDLDTLKPPFVYDAKPPREIKFIPLNKTQAYTAEDLMRVYSTDPHLKSYLSIIQDKPCYPVILDSNGTVLSMPPIINEFYTDHMFTLSVVCLTSSAEPVEVIQHDGSRHIFPRLEYREEVVSVDYVNRLLGTQFSASEVVALLNRMGLTTTSATENGRSKPDMELGKKSSGSAISGPSGLLSVRVPPTRHDILHACDIVEDVAIAHGYDNIPEQLPQTYCIARSQPINRLSDMLREKIAQAGFTEALSFSLCSRDDISSKLRYDLTELAVVHIANPKTSDFQVVRTSLLPGILHTLSHNRSLPLPLKLFEVQDVVLKDSSKDVGARNHRHVCAVYYNKNSGFEVIHGLLDRLMQLLSVRWAGASATAPSDDQALMYDLKATADPTYFNGRCADVVLGPTHRVIGRLGVIHPDVLRNFELTMPCSALQLDLEVFL</sequence>
<dbReference type="GO" id="GO:0006432">
    <property type="term" value="P:phenylalanyl-tRNA aminoacylation"/>
    <property type="evidence" value="ECO:0007669"/>
    <property type="project" value="InterPro"/>
</dbReference>
<dbReference type="EMBL" id="JTDF01022285">
    <property type="protein sequence ID" value="KAF8560710.1"/>
    <property type="molecule type" value="Genomic_DNA"/>
</dbReference>
<dbReference type="Gene3D" id="3.50.40.10">
    <property type="entry name" value="Phenylalanyl-trna Synthetase, Chain B, domain 3"/>
    <property type="match status" value="1"/>
</dbReference>
<dbReference type="GO" id="GO:0003723">
    <property type="term" value="F:RNA binding"/>
    <property type="evidence" value="ECO:0007669"/>
    <property type="project" value="InterPro"/>
</dbReference>
<dbReference type="InterPro" id="IPR005146">
    <property type="entry name" value="B3/B4_tRNA-bd"/>
</dbReference>
<evidence type="ECO:0000313" key="18">
    <source>
        <dbReference type="Proteomes" id="UP000699462"/>
    </source>
</evidence>
<keyword evidence="9" id="KW-0547">Nucleotide-binding</keyword>
<dbReference type="GO" id="GO:0009328">
    <property type="term" value="C:phenylalanine-tRNA ligase complex"/>
    <property type="evidence" value="ECO:0007669"/>
    <property type="project" value="TreeGrafter"/>
</dbReference>
<name>A0A8T0CYH2_9TREM</name>
<evidence type="ECO:0000256" key="12">
    <source>
        <dbReference type="ARBA" id="ARBA00022917"/>
    </source>
</evidence>
<keyword evidence="6" id="KW-0963">Cytoplasm</keyword>
<feature type="region of interest" description="Disordered" evidence="15">
    <location>
        <begin position="312"/>
        <end position="335"/>
    </location>
</feature>
<dbReference type="Gene3D" id="3.30.56.10">
    <property type="match status" value="2"/>
</dbReference>
<evidence type="ECO:0000259" key="16">
    <source>
        <dbReference type="PROSITE" id="PS51483"/>
    </source>
</evidence>
<evidence type="ECO:0000256" key="7">
    <source>
        <dbReference type="ARBA" id="ARBA00022598"/>
    </source>
</evidence>
<comment type="caution">
    <text evidence="17">The sequence shown here is derived from an EMBL/GenBank/DDBJ whole genome shotgun (WGS) entry which is preliminary data.</text>
</comment>
<dbReference type="Pfam" id="PF17759">
    <property type="entry name" value="tRNA_synthFbeta"/>
    <property type="match status" value="1"/>
</dbReference>
<dbReference type="InterPro" id="IPR040659">
    <property type="entry name" value="PhetRS_B1"/>
</dbReference>
<dbReference type="InterPro" id="IPR005147">
    <property type="entry name" value="tRNA_synthase_B5-dom"/>
</dbReference>
<reference evidence="17 18" key="1">
    <citation type="submission" date="2019-07" db="EMBL/GenBank/DDBJ databases">
        <title>Annotation for the trematode Paragonimus westermani.</title>
        <authorList>
            <person name="Choi Y.-J."/>
        </authorList>
    </citation>
    <scope>NUCLEOTIDE SEQUENCE [LARGE SCALE GENOMIC DNA]</scope>
    <source>
        <strain evidence="17">180907_Pwestermani</strain>
    </source>
</reference>
<keyword evidence="13" id="KW-0030">Aminoacyl-tRNA synthetase</keyword>
<dbReference type="EC" id="6.1.1.20" evidence="4"/>
<keyword evidence="7" id="KW-0436">Ligase</keyword>
<evidence type="ECO:0000256" key="9">
    <source>
        <dbReference type="ARBA" id="ARBA00022741"/>
    </source>
</evidence>
<dbReference type="FunFam" id="3.50.40.10:FF:000002">
    <property type="entry name" value="phenylalanine--tRNA ligase beta subunit"/>
    <property type="match status" value="1"/>
</dbReference>
<comment type="cofactor">
    <cofactor evidence="1">
        <name>Mg(2+)</name>
        <dbReference type="ChEBI" id="CHEBI:18420"/>
    </cofactor>
</comment>
<dbReference type="Proteomes" id="UP000699462">
    <property type="component" value="Unassembled WGS sequence"/>
</dbReference>
<accession>A0A8T0CYH2</accession>
<dbReference type="SMART" id="SM00874">
    <property type="entry name" value="B5"/>
    <property type="match status" value="1"/>
</dbReference>
<dbReference type="AlphaFoldDB" id="A0A8T0CYH2"/>
<protein>
    <recommendedName>
        <fullName evidence="5">Phenylalanine--tRNA ligase beta subunit</fullName>
        <ecNumber evidence="4">6.1.1.20</ecNumber>
    </recommendedName>
    <alternativeName>
        <fullName evidence="14">Phenylalanyl-tRNA synthetase beta subunit</fullName>
    </alternativeName>
</protein>
<dbReference type="PANTHER" id="PTHR10947:SF0">
    <property type="entry name" value="PHENYLALANINE--TRNA LIGASE BETA SUBUNIT"/>
    <property type="match status" value="1"/>
</dbReference>
<dbReference type="SUPFAM" id="SSF55681">
    <property type="entry name" value="Class II aaRS and biotin synthetases"/>
    <property type="match status" value="1"/>
</dbReference>
<gene>
    <name evidence="17" type="ORF">P879_05531</name>
</gene>
<comment type="similarity">
    <text evidence="3">Belongs to the phenylalanyl-tRNA synthetase beta subunit family. Type 2 subfamily.</text>
</comment>
<comment type="subcellular location">
    <subcellularLocation>
        <location evidence="2">Cytoplasm</location>
    </subcellularLocation>
</comment>
<organism evidence="17 18">
    <name type="scientific">Paragonimus westermani</name>
    <dbReference type="NCBI Taxonomy" id="34504"/>
    <lineage>
        <taxon>Eukaryota</taxon>
        <taxon>Metazoa</taxon>
        <taxon>Spiralia</taxon>
        <taxon>Lophotrochozoa</taxon>
        <taxon>Platyhelminthes</taxon>
        <taxon>Trematoda</taxon>
        <taxon>Digenea</taxon>
        <taxon>Plagiorchiida</taxon>
        <taxon>Troglotremata</taxon>
        <taxon>Troglotrematidae</taxon>
        <taxon>Paragonimus</taxon>
    </lineage>
</organism>
<evidence type="ECO:0000256" key="13">
    <source>
        <dbReference type="ARBA" id="ARBA00023146"/>
    </source>
</evidence>
<dbReference type="OrthoDB" id="1698572at2759"/>
<dbReference type="GO" id="GO:0000287">
    <property type="term" value="F:magnesium ion binding"/>
    <property type="evidence" value="ECO:0007669"/>
    <property type="project" value="InterPro"/>
</dbReference>
<feature type="compositionally biased region" description="Basic and acidic residues" evidence="15">
    <location>
        <begin position="317"/>
        <end position="327"/>
    </location>
</feature>
<dbReference type="InterPro" id="IPR045060">
    <property type="entry name" value="Phe-tRNA-ligase_IIc_bsu"/>
</dbReference>
<feature type="domain" description="B5" evidence="16">
    <location>
        <begin position="274"/>
        <end position="373"/>
    </location>
</feature>
<keyword evidence="18" id="KW-1185">Reference proteome</keyword>
<evidence type="ECO:0000256" key="3">
    <source>
        <dbReference type="ARBA" id="ARBA00007438"/>
    </source>
</evidence>
<dbReference type="PANTHER" id="PTHR10947">
    <property type="entry name" value="PHENYLALANYL-TRNA SYNTHETASE BETA CHAIN AND LEUCINE-RICH REPEAT-CONTAINING PROTEIN 47"/>
    <property type="match status" value="1"/>
</dbReference>
<evidence type="ECO:0000256" key="4">
    <source>
        <dbReference type="ARBA" id="ARBA00012814"/>
    </source>
</evidence>
<evidence type="ECO:0000256" key="14">
    <source>
        <dbReference type="ARBA" id="ARBA00033189"/>
    </source>
</evidence>
<dbReference type="Pfam" id="PF18262">
    <property type="entry name" value="PhetRS_B1"/>
    <property type="match status" value="1"/>
</dbReference>
<dbReference type="PROSITE" id="PS51483">
    <property type="entry name" value="B5"/>
    <property type="match status" value="1"/>
</dbReference>
<dbReference type="SMART" id="SM00873">
    <property type="entry name" value="B3_4"/>
    <property type="match status" value="1"/>
</dbReference>
<evidence type="ECO:0000256" key="10">
    <source>
        <dbReference type="ARBA" id="ARBA00022840"/>
    </source>
</evidence>
<dbReference type="FunFam" id="3.30.930.10:FF:000032">
    <property type="entry name" value="Phenylalanine--tRNA ligase beta subunit"/>
    <property type="match status" value="1"/>
</dbReference>
<evidence type="ECO:0000256" key="8">
    <source>
        <dbReference type="ARBA" id="ARBA00022723"/>
    </source>
</evidence>
<evidence type="ECO:0000256" key="2">
    <source>
        <dbReference type="ARBA" id="ARBA00004496"/>
    </source>
</evidence>
<dbReference type="CDD" id="cd00769">
    <property type="entry name" value="PheRS_beta_core"/>
    <property type="match status" value="1"/>
</dbReference>
<dbReference type="InterPro" id="IPR041616">
    <property type="entry name" value="PheRS_beta_core"/>
</dbReference>
<keyword evidence="8" id="KW-0479">Metal-binding</keyword>
<evidence type="ECO:0000256" key="1">
    <source>
        <dbReference type="ARBA" id="ARBA00001946"/>
    </source>
</evidence>